<name>A0A5B7FXF1_PORTR</name>
<evidence type="ECO:0000256" key="1">
    <source>
        <dbReference type="SAM" id="MobiDB-lite"/>
    </source>
</evidence>
<dbReference type="EMBL" id="VSRR010009274">
    <property type="protein sequence ID" value="MPC50097.1"/>
    <property type="molecule type" value="Genomic_DNA"/>
</dbReference>
<proteinExistence type="predicted"/>
<keyword evidence="3" id="KW-1185">Reference proteome</keyword>
<protein>
    <submittedName>
        <fullName evidence="2">Uncharacterized protein</fullName>
    </submittedName>
</protein>
<reference evidence="2 3" key="1">
    <citation type="submission" date="2019-05" db="EMBL/GenBank/DDBJ databases">
        <title>Another draft genome of Portunus trituberculatus and its Hox gene families provides insights of decapod evolution.</title>
        <authorList>
            <person name="Jeong J.-H."/>
            <person name="Song I."/>
            <person name="Kim S."/>
            <person name="Choi T."/>
            <person name="Kim D."/>
            <person name="Ryu S."/>
            <person name="Kim W."/>
        </authorList>
    </citation>
    <scope>NUCLEOTIDE SEQUENCE [LARGE SCALE GENOMIC DNA]</scope>
    <source>
        <tissue evidence="2">Muscle</tissue>
    </source>
</reference>
<sequence>MEGAPDKLWEGLIMSALIQMIQEVGWQFLRGPEGSCKVLNRAHEGSKTLAGCKGLRGTLETTPAVTWPDNGMSKKQTVRDEVPAEADTDPLGGKQRVRDKEVWAGKHDTRPTIGAHASS</sequence>
<evidence type="ECO:0000313" key="3">
    <source>
        <dbReference type="Proteomes" id="UP000324222"/>
    </source>
</evidence>
<evidence type="ECO:0000313" key="2">
    <source>
        <dbReference type="EMBL" id="MPC50097.1"/>
    </source>
</evidence>
<dbReference type="AlphaFoldDB" id="A0A5B7FXF1"/>
<dbReference type="Proteomes" id="UP000324222">
    <property type="component" value="Unassembled WGS sequence"/>
</dbReference>
<accession>A0A5B7FXF1</accession>
<feature type="compositionally biased region" description="Basic and acidic residues" evidence="1">
    <location>
        <begin position="96"/>
        <end position="110"/>
    </location>
</feature>
<organism evidence="2 3">
    <name type="scientific">Portunus trituberculatus</name>
    <name type="common">Swimming crab</name>
    <name type="synonym">Neptunus trituberculatus</name>
    <dbReference type="NCBI Taxonomy" id="210409"/>
    <lineage>
        <taxon>Eukaryota</taxon>
        <taxon>Metazoa</taxon>
        <taxon>Ecdysozoa</taxon>
        <taxon>Arthropoda</taxon>
        <taxon>Crustacea</taxon>
        <taxon>Multicrustacea</taxon>
        <taxon>Malacostraca</taxon>
        <taxon>Eumalacostraca</taxon>
        <taxon>Eucarida</taxon>
        <taxon>Decapoda</taxon>
        <taxon>Pleocyemata</taxon>
        <taxon>Brachyura</taxon>
        <taxon>Eubrachyura</taxon>
        <taxon>Portunoidea</taxon>
        <taxon>Portunidae</taxon>
        <taxon>Portuninae</taxon>
        <taxon>Portunus</taxon>
    </lineage>
</organism>
<feature type="region of interest" description="Disordered" evidence="1">
    <location>
        <begin position="63"/>
        <end position="119"/>
    </location>
</feature>
<gene>
    <name evidence="2" type="ORF">E2C01_043919</name>
</gene>
<comment type="caution">
    <text evidence="2">The sequence shown here is derived from an EMBL/GenBank/DDBJ whole genome shotgun (WGS) entry which is preliminary data.</text>
</comment>